<protein>
    <recommendedName>
        <fullName evidence="3">SHSP domain-containing protein</fullName>
    </recommendedName>
</protein>
<organism evidence="1 2">
    <name type="scientific">Scleroderma citrinum Foug A</name>
    <dbReference type="NCBI Taxonomy" id="1036808"/>
    <lineage>
        <taxon>Eukaryota</taxon>
        <taxon>Fungi</taxon>
        <taxon>Dikarya</taxon>
        <taxon>Basidiomycota</taxon>
        <taxon>Agaricomycotina</taxon>
        <taxon>Agaricomycetes</taxon>
        <taxon>Agaricomycetidae</taxon>
        <taxon>Boletales</taxon>
        <taxon>Sclerodermatineae</taxon>
        <taxon>Sclerodermataceae</taxon>
        <taxon>Scleroderma</taxon>
    </lineage>
</organism>
<reference evidence="2" key="2">
    <citation type="submission" date="2015-01" db="EMBL/GenBank/DDBJ databases">
        <title>Evolutionary Origins and Diversification of the Mycorrhizal Mutualists.</title>
        <authorList>
            <consortium name="DOE Joint Genome Institute"/>
            <consortium name="Mycorrhizal Genomics Consortium"/>
            <person name="Kohler A."/>
            <person name="Kuo A."/>
            <person name="Nagy L.G."/>
            <person name="Floudas D."/>
            <person name="Copeland A."/>
            <person name="Barry K.W."/>
            <person name="Cichocki N."/>
            <person name="Veneault-Fourrey C."/>
            <person name="LaButti K."/>
            <person name="Lindquist E.A."/>
            <person name="Lipzen A."/>
            <person name="Lundell T."/>
            <person name="Morin E."/>
            <person name="Murat C."/>
            <person name="Riley R."/>
            <person name="Ohm R."/>
            <person name="Sun H."/>
            <person name="Tunlid A."/>
            <person name="Henrissat B."/>
            <person name="Grigoriev I.V."/>
            <person name="Hibbett D.S."/>
            <person name="Martin F."/>
        </authorList>
    </citation>
    <scope>NUCLEOTIDE SEQUENCE [LARGE SCALE GENOMIC DNA]</scope>
    <source>
        <strain evidence="2">Foug A</strain>
    </source>
</reference>
<dbReference type="AlphaFoldDB" id="A0A0C3DFE2"/>
<dbReference type="OrthoDB" id="3253535at2759"/>
<dbReference type="InParanoid" id="A0A0C3DFE2"/>
<name>A0A0C3DFE2_9AGAM</name>
<dbReference type="STRING" id="1036808.A0A0C3DFE2"/>
<evidence type="ECO:0000313" key="1">
    <source>
        <dbReference type="EMBL" id="KIM59435.1"/>
    </source>
</evidence>
<gene>
    <name evidence="1" type="ORF">SCLCIDRAFT_126303</name>
</gene>
<keyword evidence="2" id="KW-1185">Reference proteome</keyword>
<reference evidence="1 2" key="1">
    <citation type="submission" date="2014-04" db="EMBL/GenBank/DDBJ databases">
        <authorList>
            <consortium name="DOE Joint Genome Institute"/>
            <person name="Kuo A."/>
            <person name="Kohler A."/>
            <person name="Nagy L.G."/>
            <person name="Floudas D."/>
            <person name="Copeland A."/>
            <person name="Barry K.W."/>
            <person name="Cichocki N."/>
            <person name="Veneault-Fourrey C."/>
            <person name="LaButti K."/>
            <person name="Lindquist E.A."/>
            <person name="Lipzen A."/>
            <person name="Lundell T."/>
            <person name="Morin E."/>
            <person name="Murat C."/>
            <person name="Sun H."/>
            <person name="Tunlid A."/>
            <person name="Henrissat B."/>
            <person name="Grigoriev I.V."/>
            <person name="Hibbett D.S."/>
            <person name="Martin F."/>
            <person name="Nordberg H.P."/>
            <person name="Cantor M.N."/>
            <person name="Hua S.X."/>
        </authorList>
    </citation>
    <scope>NUCLEOTIDE SEQUENCE [LARGE SCALE GENOMIC DNA]</scope>
    <source>
        <strain evidence="1 2">Foug A</strain>
    </source>
</reference>
<accession>A0A0C3DFE2</accession>
<proteinExistence type="predicted"/>
<dbReference type="EMBL" id="KN822074">
    <property type="protein sequence ID" value="KIM59435.1"/>
    <property type="molecule type" value="Genomic_DNA"/>
</dbReference>
<dbReference type="HOGENOM" id="CLU_148795_2_0_1"/>
<sequence length="101" mass="11327">MTTQSSCAMHTFSVTLQRSILPEMITVSAKKGDRLDVVADAWHMERDCHYEWQIRFAPGDVDMATVRAQLGSDGKLSIEVQRCLPGQTCSPCTGMGLRYRF</sequence>
<dbReference type="Proteomes" id="UP000053989">
    <property type="component" value="Unassembled WGS sequence"/>
</dbReference>
<evidence type="ECO:0008006" key="3">
    <source>
        <dbReference type="Google" id="ProtNLM"/>
    </source>
</evidence>
<evidence type="ECO:0000313" key="2">
    <source>
        <dbReference type="Proteomes" id="UP000053989"/>
    </source>
</evidence>